<reference evidence="2 3" key="1">
    <citation type="submission" date="2024-02" db="EMBL/GenBank/DDBJ databases">
        <authorList>
            <person name="Chen Y."/>
            <person name="Shah S."/>
            <person name="Dougan E. K."/>
            <person name="Thang M."/>
            <person name="Chan C."/>
        </authorList>
    </citation>
    <scope>NUCLEOTIDE SEQUENCE [LARGE SCALE GENOMIC DNA]</scope>
</reference>
<feature type="compositionally biased region" description="Low complexity" evidence="1">
    <location>
        <begin position="317"/>
        <end position="334"/>
    </location>
</feature>
<gene>
    <name evidence="2" type="ORF">CCMP2556_LOCUS29853</name>
</gene>
<dbReference type="Proteomes" id="UP001642484">
    <property type="component" value="Unassembled WGS sequence"/>
</dbReference>
<feature type="compositionally biased region" description="Basic and acidic residues" evidence="1">
    <location>
        <begin position="623"/>
        <end position="638"/>
    </location>
</feature>
<feature type="compositionally biased region" description="Pro residues" evidence="1">
    <location>
        <begin position="566"/>
        <end position="575"/>
    </location>
</feature>
<evidence type="ECO:0000256" key="1">
    <source>
        <dbReference type="SAM" id="MobiDB-lite"/>
    </source>
</evidence>
<evidence type="ECO:0000313" key="3">
    <source>
        <dbReference type="Proteomes" id="UP001642484"/>
    </source>
</evidence>
<feature type="region of interest" description="Disordered" evidence="1">
    <location>
        <begin position="243"/>
        <end position="266"/>
    </location>
</feature>
<feature type="region of interest" description="Disordered" evidence="1">
    <location>
        <begin position="513"/>
        <end position="677"/>
    </location>
</feature>
<feature type="region of interest" description="Disordered" evidence="1">
    <location>
        <begin position="317"/>
        <end position="373"/>
    </location>
</feature>
<feature type="region of interest" description="Disordered" evidence="1">
    <location>
        <begin position="686"/>
        <end position="705"/>
    </location>
</feature>
<feature type="compositionally biased region" description="Low complexity" evidence="1">
    <location>
        <begin position="520"/>
        <end position="530"/>
    </location>
</feature>
<feature type="compositionally biased region" description="Polar residues" evidence="1">
    <location>
        <begin position="35"/>
        <end position="58"/>
    </location>
</feature>
<keyword evidence="3" id="KW-1185">Reference proteome</keyword>
<accession>A0ABP0NAK2</accession>
<feature type="region of interest" description="Disordered" evidence="1">
    <location>
        <begin position="35"/>
        <end position="133"/>
    </location>
</feature>
<feature type="compositionally biased region" description="Polar residues" evidence="1">
    <location>
        <begin position="111"/>
        <end position="121"/>
    </location>
</feature>
<comment type="caution">
    <text evidence="2">The sequence shown here is derived from an EMBL/GenBank/DDBJ whole genome shotgun (WGS) entry which is preliminary data.</text>
</comment>
<feature type="compositionally biased region" description="Polar residues" evidence="1">
    <location>
        <begin position="534"/>
        <end position="543"/>
    </location>
</feature>
<proteinExistence type="predicted"/>
<name>A0ABP0NAK2_9DINO</name>
<evidence type="ECO:0000313" key="2">
    <source>
        <dbReference type="EMBL" id="CAK9060686.1"/>
    </source>
</evidence>
<sequence>MVRFSEIDADHLDVSKPFLPTKAKSKFWWSGLWTGSKNPSSLCGRSNGSKQAGANASSKAADGSPAPVPSPARTARTGEGSVVPRGEAVDVEEPWTSEACEEGAPLGSKDGTGSQAHQSGSAELEEAIVEGPILSEEEERQLLAAQLEELEQKVSWLVQPRQAEGQALHLEMLEEKETKLGGLGPVPQQLEEKVWQSDRAKLRSDPYSLPRDMVLGSASAGGSSLPIDFAASSTITKGVAKEIPRQKAEEDELASAVPQEAKSGSSSLWRIDEGHCWQPLSVCGNFLYETEVSTKTWRELPATSLPMSPVATTAGTTTYRSATPSVPPSSAASPHVGLAPTREPPMDSSRDPLPSAQRSMRSPAAPAGLRRQGAQELEMEMAPPEASSLDAHEVKEFQFNGRREQHELNKKVHEAFGSTTQELNSLKETVFGLQHELQLLQKDTGSLRSALSQGGSLPVEGARTLQKASSREVSRFNATVSEPPRTAPAYQADEEGDCCQQLCGNDYDSSHEKEVRRLSVRSPLPSSSLPASPTPQRSASSCGSPYLLRSPALPSSSYATRLVDSPEPPMAPSRDPPVAGQRLASASPFSTWDRPPEPRDAQGRAQEMKAASPSTMLRTSPRPADRLTDDELELRSEGAEAPPESEDEWPPSPPAAPMSPEPLAPAGQVGHLQALRRPVDLPKTLKLPFPDVPYHHDAGFVSGGA</sequence>
<feature type="compositionally biased region" description="Acidic residues" evidence="1">
    <location>
        <begin position="89"/>
        <end position="101"/>
    </location>
</feature>
<protein>
    <submittedName>
        <fullName evidence="2">Uncharacterized protein</fullName>
    </submittedName>
</protein>
<feature type="compositionally biased region" description="Pro residues" evidence="1">
    <location>
        <begin position="650"/>
        <end position="663"/>
    </location>
</feature>
<feature type="region of interest" description="Disordered" evidence="1">
    <location>
        <begin position="451"/>
        <end position="493"/>
    </location>
</feature>
<dbReference type="EMBL" id="CAXAMN010021540">
    <property type="protein sequence ID" value="CAK9060686.1"/>
    <property type="molecule type" value="Genomic_DNA"/>
</dbReference>
<organism evidence="2 3">
    <name type="scientific">Durusdinium trenchii</name>
    <dbReference type="NCBI Taxonomy" id="1381693"/>
    <lineage>
        <taxon>Eukaryota</taxon>
        <taxon>Sar</taxon>
        <taxon>Alveolata</taxon>
        <taxon>Dinophyceae</taxon>
        <taxon>Suessiales</taxon>
        <taxon>Symbiodiniaceae</taxon>
        <taxon>Durusdinium</taxon>
    </lineage>
</organism>